<dbReference type="AlphaFoldDB" id="A0A1I6LPU0"/>
<evidence type="ECO:0000259" key="1">
    <source>
        <dbReference type="Pfam" id="PF01863"/>
    </source>
</evidence>
<proteinExistence type="predicted"/>
<dbReference type="PANTHER" id="PTHR30399:SF1">
    <property type="entry name" value="UTP PYROPHOSPHATASE"/>
    <property type="match status" value="1"/>
</dbReference>
<feature type="domain" description="YgjP-like metallopeptidase" evidence="1">
    <location>
        <begin position="33"/>
        <end position="228"/>
    </location>
</feature>
<dbReference type="EMBL" id="FOZG01000002">
    <property type="protein sequence ID" value="SFS05300.1"/>
    <property type="molecule type" value="Genomic_DNA"/>
</dbReference>
<dbReference type="InterPro" id="IPR053136">
    <property type="entry name" value="UTP_pyrophosphatase-like"/>
</dbReference>
<dbReference type="Gene3D" id="3.30.2010.10">
    <property type="entry name" value="Metalloproteases ('zincins'), catalytic domain"/>
    <property type="match status" value="1"/>
</dbReference>
<dbReference type="SUPFAM" id="SSF55486">
    <property type="entry name" value="Metalloproteases ('zincins'), catalytic domain"/>
    <property type="match status" value="1"/>
</dbReference>
<reference evidence="2 3" key="1">
    <citation type="submission" date="2016-10" db="EMBL/GenBank/DDBJ databases">
        <authorList>
            <person name="de Groot N.N."/>
        </authorList>
    </citation>
    <scope>NUCLEOTIDE SEQUENCE [LARGE SCALE GENOMIC DNA]</scope>
    <source>
        <strain evidence="2 3">S5-249</strain>
    </source>
</reference>
<gene>
    <name evidence="2" type="ORF">SAMN05192580_3081</name>
</gene>
<dbReference type="STRING" id="1166337.SAMN05192580_3081"/>
<dbReference type="CDD" id="cd07344">
    <property type="entry name" value="M48_yhfN_like"/>
    <property type="match status" value="1"/>
</dbReference>
<dbReference type="InterPro" id="IPR002725">
    <property type="entry name" value="YgjP-like_metallopeptidase"/>
</dbReference>
<sequence length="241" mass="26215">MAPLRRMADLPAFRGGETERVLTLVRHPRARRMRLAVDPRDGTVRLTLPPRAALAPALDWVEEHRAWIEARLARVAPRTGFAPGAVLPFEGELLTVVHDPAGPRSVQQEGERLIVGGPAEHVEARLARWLKAQALARLEAATREIAAVAGVTVARVAVGDPRTRWGSCSSDGDIRYSWRLILAPPFVLRATVAHELAHRLHMDHSPAFHAAVSRLLGTSPGPATRWLRAHGAALYGFGGSS</sequence>
<evidence type="ECO:0000313" key="2">
    <source>
        <dbReference type="EMBL" id="SFS05300.1"/>
    </source>
</evidence>
<name>A0A1I6LPU0_9SPHN</name>
<keyword evidence="3" id="KW-1185">Reference proteome</keyword>
<organism evidence="2 3">
    <name type="scientific">Sphingomonas jatrophae</name>
    <dbReference type="NCBI Taxonomy" id="1166337"/>
    <lineage>
        <taxon>Bacteria</taxon>
        <taxon>Pseudomonadati</taxon>
        <taxon>Pseudomonadota</taxon>
        <taxon>Alphaproteobacteria</taxon>
        <taxon>Sphingomonadales</taxon>
        <taxon>Sphingomonadaceae</taxon>
        <taxon>Sphingomonas</taxon>
    </lineage>
</organism>
<dbReference type="RefSeq" id="WP_341350604.1">
    <property type="nucleotide sequence ID" value="NZ_FOZG01000002.1"/>
</dbReference>
<dbReference type="Proteomes" id="UP000198824">
    <property type="component" value="Unassembled WGS sequence"/>
</dbReference>
<evidence type="ECO:0000313" key="3">
    <source>
        <dbReference type="Proteomes" id="UP000198824"/>
    </source>
</evidence>
<protein>
    <recommendedName>
        <fullName evidence="1">YgjP-like metallopeptidase domain-containing protein</fullName>
    </recommendedName>
</protein>
<dbReference type="Pfam" id="PF01863">
    <property type="entry name" value="YgjP-like"/>
    <property type="match status" value="1"/>
</dbReference>
<dbReference type="PANTHER" id="PTHR30399">
    <property type="entry name" value="UNCHARACTERIZED PROTEIN YGJP"/>
    <property type="match status" value="1"/>
</dbReference>
<accession>A0A1I6LPU0</accession>